<dbReference type="EMBL" id="JAZDWU010000006">
    <property type="protein sequence ID" value="KAK9999065.1"/>
    <property type="molecule type" value="Genomic_DNA"/>
</dbReference>
<proteinExistence type="predicted"/>
<name>A0AAW2CLG2_9ROSI</name>
<dbReference type="AlphaFoldDB" id="A0AAW2CLG2"/>
<keyword evidence="3" id="KW-1185">Reference proteome</keyword>
<organism evidence="2 3">
    <name type="scientific">Lithocarpus litseifolius</name>
    <dbReference type="NCBI Taxonomy" id="425828"/>
    <lineage>
        <taxon>Eukaryota</taxon>
        <taxon>Viridiplantae</taxon>
        <taxon>Streptophyta</taxon>
        <taxon>Embryophyta</taxon>
        <taxon>Tracheophyta</taxon>
        <taxon>Spermatophyta</taxon>
        <taxon>Magnoliopsida</taxon>
        <taxon>eudicotyledons</taxon>
        <taxon>Gunneridae</taxon>
        <taxon>Pentapetalae</taxon>
        <taxon>rosids</taxon>
        <taxon>fabids</taxon>
        <taxon>Fagales</taxon>
        <taxon>Fagaceae</taxon>
        <taxon>Lithocarpus</taxon>
    </lineage>
</organism>
<evidence type="ECO:0000256" key="1">
    <source>
        <dbReference type="SAM" id="Phobius"/>
    </source>
</evidence>
<accession>A0AAW2CLG2</accession>
<comment type="caution">
    <text evidence="2">The sequence shown here is derived from an EMBL/GenBank/DDBJ whole genome shotgun (WGS) entry which is preliminary data.</text>
</comment>
<gene>
    <name evidence="2" type="ORF">SO802_018668</name>
</gene>
<keyword evidence="1" id="KW-0812">Transmembrane</keyword>
<sequence length="200" mass="21337">MVKIFSSSHDEALTRLAFELQISMKDRRGGFRWVGFRSSWASGCLRVVVACSGCVQIIRVVVGPLVLMRGHGFAFCGSPQVLGFVLVAKNGSNLVFFFFFFGFVDMDLAMVAVDANRGGGGCDYDCDCGGSVALSSTIVSNAGALEGLNGKSRSDGATSIQGFIVYLSCFAIRTETNLDEFINMCNGDGLNLISLSPMFG</sequence>
<evidence type="ECO:0000313" key="2">
    <source>
        <dbReference type="EMBL" id="KAK9999065.1"/>
    </source>
</evidence>
<evidence type="ECO:0000313" key="3">
    <source>
        <dbReference type="Proteomes" id="UP001459277"/>
    </source>
</evidence>
<feature type="transmembrane region" description="Helical" evidence="1">
    <location>
        <begin position="40"/>
        <end position="58"/>
    </location>
</feature>
<dbReference type="Proteomes" id="UP001459277">
    <property type="component" value="Unassembled WGS sequence"/>
</dbReference>
<reference evidence="2 3" key="1">
    <citation type="submission" date="2024-01" db="EMBL/GenBank/DDBJ databases">
        <title>A telomere-to-telomere, gap-free genome of sweet tea (Lithocarpus litseifolius).</title>
        <authorList>
            <person name="Zhou J."/>
        </authorList>
    </citation>
    <scope>NUCLEOTIDE SEQUENCE [LARGE SCALE GENOMIC DNA]</scope>
    <source>
        <strain evidence="2">Zhou-2022a</strain>
        <tissue evidence="2">Leaf</tissue>
    </source>
</reference>
<keyword evidence="1" id="KW-0472">Membrane</keyword>
<protein>
    <submittedName>
        <fullName evidence="2">Uncharacterized protein</fullName>
    </submittedName>
</protein>
<keyword evidence="1" id="KW-1133">Transmembrane helix</keyword>